<evidence type="ECO:0000313" key="1">
    <source>
        <dbReference type="EMBL" id="UPL01440.1"/>
    </source>
</evidence>
<proteinExistence type="predicted"/>
<dbReference type="Proteomes" id="UP000830768">
    <property type="component" value="Chromosome 10"/>
</dbReference>
<reference evidence="1" key="1">
    <citation type="submission" date="2021-11" db="EMBL/GenBank/DDBJ databases">
        <title>Fusarium solani-melongenae Genome sequencing and assembly.</title>
        <authorList>
            <person name="Xie S."/>
            <person name="Huang L."/>
            <person name="Zhang X."/>
        </authorList>
    </citation>
    <scope>NUCLEOTIDE SEQUENCE</scope>
    <source>
        <strain evidence="1">CRI 24-3</strain>
    </source>
</reference>
<organism evidence="1 2">
    <name type="scientific">Fusarium solani subsp. cucurbitae</name>
    <name type="common">Neocosmosporum cucurbitae</name>
    <dbReference type="NCBI Taxonomy" id="2747967"/>
    <lineage>
        <taxon>Eukaryota</taxon>
        <taxon>Fungi</taxon>
        <taxon>Dikarya</taxon>
        <taxon>Ascomycota</taxon>
        <taxon>Pezizomycotina</taxon>
        <taxon>Sordariomycetes</taxon>
        <taxon>Hypocreomycetidae</taxon>
        <taxon>Hypocreales</taxon>
        <taxon>Nectriaceae</taxon>
        <taxon>Fusarium</taxon>
        <taxon>Fusarium solani species complex</taxon>
    </lineage>
</organism>
<accession>A0ACD3ZJB3</accession>
<dbReference type="EMBL" id="CP090038">
    <property type="protein sequence ID" value="UPL01440.1"/>
    <property type="molecule type" value="Genomic_DNA"/>
</dbReference>
<name>A0ACD3ZJB3_FUSSC</name>
<evidence type="ECO:0000313" key="2">
    <source>
        <dbReference type="Proteomes" id="UP000830768"/>
    </source>
</evidence>
<protein>
    <submittedName>
        <fullName evidence="1">Uncharacterized protein</fullName>
    </submittedName>
</protein>
<sequence length="301" mass="33148">MFITRGMRQGPYRHYLSLEVEPAAATLASVAASGDVERLRRFLAAEEESPPSEETIQYLLASASWAEEISIVEYLLAEYPPGKVAEYPPGKVAEEPIRAAIYSGSMPLVSAFLRVDPDILLMQYDRQGSALIAACRSRQRPEFIRFLLEAGADPNQDPDCAYLPPLGWVAGWYQKSYPGTEVVDMLLDYGAETANSGALRWAARGNHEDVVRRLLERGADHEKDSADHIQLRGKQSPALHEAASRGYIGVMRILLEHGVDVNCKSSNGKTAFEEAEQIEAVTGIDLSAAKELLTSWNQVQA</sequence>
<gene>
    <name evidence="1" type="ORF">LCI18_012374</name>
</gene>
<keyword evidence="2" id="KW-1185">Reference proteome</keyword>